<reference evidence="4 5" key="1">
    <citation type="submission" date="2016-06" db="UniProtKB">
        <authorList>
            <consortium name="WormBaseParasite"/>
        </authorList>
    </citation>
    <scope>IDENTIFICATION</scope>
</reference>
<evidence type="ECO:0000313" key="1">
    <source>
        <dbReference type="EMBL" id="VDN00574.1"/>
    </source>
</evidence>
<proteinExistence type="predicted"/>
<dbReference type="AlphaFoldDB" id="A0A182EY87"/>
<sequence>EWQSQILGETNVTLQEKIALSREQIVDYVRKAKNFHSAPLKSLEKETDCQILIRGKGSLLVGSSSRISSEELSRLGAFIRIAPFARTCKR</sequence>
<accession>A0A182EY87</accession>
<gene>
    <name evidence="1" type="ORF">NOO_LOCUS13141</name>
    <name evidence="2" type="ORF">NOO_LOCUS13143</name>
</gene>
<dbReference type="WBParaSite" id="nOo.2.0.1.t13141-RA">
    <property type="protein sequence ID" value="nOo.2.0.1.t13141-RA"/>
    <property type="gene ID" value="nOo.2.0.1.g13141"/>
</dbReference>
<keyword evidence="3" id="KW-1185">Reference proteome</keyword>
<evidence type="ECO:0000313" key="5">
    <source>
        <dbReference type="WBParaSite" id="nOo.2.0.1.t13143-RA"/>
    </source>
</evidence>
<name>A0A182EY87_ONCOC</name>
<protein>
    <submittedName>
        <fullName evidence="4 5">tRNA_edit domain-containing protein</fullName>
    </submittedName>
</protein>
<dbReference type="Proteomes" id="UP000271087">
    <property type="component" value="Unassembled WGS sequence"/>
</dbReference>
<evidence type="ECO:0000313" key="2">
    <source>
        <dbReference type="EMBL" id="VDN00576.1"/>
    </source>
</evidence>
<dbReference type="STRING" id="42157.A0A182EY87"/>
<organism evidence="5">
    <name type="scientific">Onchocerca ochengi</name>
    <name type="common">Filarial nematode worm</name>
    <dbReference type="NCBI Taxonomy" id="42157"/>
    <lineage>
        <taxon>Eukaryota</taxon>
        <taxon>Metazoa</taxon>
        <taxon>Ecdysozoa</taxon>
        <taxon>Nematoda</taxon>
        <taxon>Chromadorea</taxon>
        <taxon>Rhabditida</taxon>
        <taxon>Spirurina</taxon>
        <taxon>Spiruromorpha</taxon>
        <taxon>Filarioidea</taxon>
        <taxon>Onchocercidae</taxon>
        <taxon>Onchocerca</taxon>
    </lineage>
</organism>
<evidence type="ECO:0000313" key="3">
    <source>
        <dbReference type="Proteomes" id="UP000271087"/>
    </source>
</evidence>
<dbReference type="EMBL" id="UYRW01013742">
    <property type="protein sequence ID" value="VDN00576.1"/>
    <property type="molecule type" value="Genomic_DNA"/>
</dbReference>
<reference evidence="1 3" key="2">
    <citation type="submission" date="2018-08" db="EMBL/GenBank/DDBJ databases">
        <authorList>
            <person name="Laetsch R D."/>
            <person name="Stevens L."/>
            <person name="Kumar S."/>
            <person name="Blaxter L. M."/>
        </authorList>
    </citation>
    <scope>NUCLEOTIDE SEQUENCE [LARGE SCALE GENOMIC DNA]</scope>
</reference>
<dbReference type="EMBL" id="UYRW01013736">
    <property type="protein sequence ID" value="VDN00574.1"/>
    <property type="molecule type" value="Genomic_DNA"/>
</dbReference>
<evidence type="ECO:0000313" key="4">
    <source>
        <dbReference type="WBParaSite" id="nOo.2.0.1.t13141-RA"/>
    </source>
</evidence>
<dbReference type="WBParaSite" id="nOo.2.0.1.t13143-RA">
    <property type="protein sequence ID" value="nOo.2.0.1.t13143-RA"/>
    <property type="gene ID" value="nOo.2.0.1.g13143"/>
</dbReference>